<proteinExistence type="predicted"/>
<dbReference type="GO" id="GO:0016740">
    <property type="term" value="F:transferase activity"/>
    <property type="evidence" value="ECO:0007669"/>
    <property type="project" value="UniProtKB-KW"/>
</dbReference>
<dbReference type="OrthoDB" id="2272416at2759"/>
<evidence type="ECO:0000313" key="1">
    <source>
        <dbReference type="EMBL" id="KAA3465718.1"/>
    </source>
</evidence>
<reference evidence="2" key="1">
    <citation type="journal article" date="2019" name="Plant Biotechnol. J.">
        <title>Genome sequencing of the Australian wild diploid species Gossypium australe highlights disease resistance and delayed gland morphogenesis.</title>
        <authorList>
            <person name="Cai Y."/>
            <person name="Cai X."/>
            <person name="Wang Q."/>
            <person name="Wang P."/>
            <person name="Zhang Y."/>
            <person name="Cai C."/>
            <person name="Xu Y."/>
            <person name="Wang K."/>
            <person name="Zhou Z."/>
            <person name="Wang C."/>
            <person name="Geng S."/>
            <person name="Li B."/>
            <person name="Dong Q."/>
            <person name="Hou Y."/>
            <person name="Wang H."/>
            <person name="Ai P."/>
            <person name="Liu Z."/>
            <person name="Yi F."/>
            <person name="Sun M."/>
            <person name="An G."/>
            <person name="Cheng J."/>
            <person name="Zhang Y."/>
            <person name="Shi Q."/>
            <person name="Xie Y."/>
            <person name="Shi X."/>
            <person name="Chang Y."/>
            <person name="Huang F."/>
            <person name="Chen Y."/>
            <person name="Hong S."/>
            <person name="Mi L."/>
            <person name="Sun Q."/>
            <person name="Zhang L."/>
            <person name="Zhou B."/>
            <person name="Peng R."/>
            <person name="Zhang X."/>
            <person name="Liu F."/>
        </authorList>
    </citation>
    <scope>NUCLEOTIDE SEQUENCE [LARGE SCALE GENOMIC DNA]</scope>
    <source>
        <strain evidence="2">cv. PA1801</strain>
    </source>
</reference>
<comment type="caution">
    <text evidence="1">The sequence shown here is derived from an EMBL/GenBank/DDBJ whole genome shotgun (WGS) entry which is preliminary data.</text>
</comment>
<dbReference type="EMBL" id="SMMG02000007">
    <property type="protein sequence ID" value="KAA3465718.1"/>
    <property type="molecule type" value="Genomic_DNA"/>
</dbReference>
<organism evidence="1 2">
    <name type="scientific">Gossypium australe</name>
    <dbReference type="NCBI Taxonomy" id="47621"/>
    <lineage>
        <taxon>Eukaryota</taxon>
        <taxon>Viridiplantae</taxon>
        <taxon>Streptophyta</taxon>
        <taxon>Embryophyta</taxon>
        <taxon>Tracheophyta</taxon>
        <taxon>Spermatophyta</taxon>
        <taxon>Magnoliopsida</taxon>
        <taxon>eudicotyledons</taxon>
        <taxon>Gunneridae</taxon>
        <taxon>Pentapetalae</taxon>
        <taxon>rosids</taxon>
        <taxon>malvids</taxon>
        <taxon>Malvales</taxon>
        <taxon>Malvaceae</taxon>
        <taxon>Malvoideae</taxon>
        <taxon>Gossypium</taxon>
    </lineage>
</organism>
<gene>
    <name evidence="1" type="ORF">EPI10_000859</name>
</gene>
<keyword evidence="2" id="KW-1185">Reference proteome</keyword>
<accession>A0A5B6V966</accession>
<name>A0A5B6V966_9ROSI</name>
<evidence type="ECO:0000313" key="2">
    <source>
        <dbReference type="Proteomes" id="UP000325315"/>
    </source>
</evidence>
<dbReference type="AlphaFoldDB" id="A0A5B6V966"/>
<keyword evidence="1" id="KW-0808">Transferase</keyword>
<dbReference type="Proteomes" id="UP000325315">
    <property type="component" value="Unassembled WGS sequence"/>
</dbReference>
<protein>
    <submittedName>
        <fullName evidence="1">Acetyl-coenzyme A carboxylase carboxyl transferase subunit alpha, chloroplastic-like</fullName>
    </submittedName>
</protein>
<sequence>MTEYEAEFLKLSRYVPGMVATEQDKCTGFEFEMRFELMIQVALLQESVSKLWWRKPKSVRKSDT</sequence>